<dbReference type="CDD" id="cd18547">
    <property type="entry name" value="ABC_6TM_Tm288_like"/>
    <property type="match status" value="1"/>
</dbReference>
<reference evidence="12 13" key="1">
    <citation type="submission" date="2019-08" db="EMBL/GenBank/DDBJ databases">
        <title>In-depth cultivation of the pig gut microbiome towards novel bacterial diversity and tailored functional studies.</title>
        <authorList>
            <person name="Wylensek D."/>
            <person name="Hitch T.C.A."/>
            <person name="Clavel T."/>
        </authorList>
    </citation>
    <scope>NUCLEOTIDE SEQUENCE [LARGE SCALE GENOMIC DNA]</scope>
    <source>
        <strain evidence="12 13">BSM-380-WT-5A</strain>
    </source>
</reference>
<dbReference type="FunFam" id="1.20.1560.10:FF:000011">
    <property type="entry name" value="Multidrug ABC transporter ATP-binding protein"/>
    <property type="match status" value="1"/>
</dbReference>
<keyword evidence="13" id="KW-1185">Reference proteome</keyword>
<dbReference type="Pfam" id="PF00664">
    <property type="entry name" value="ABC_membrane"/>
    <property type="match status" value="1"/>
</dbReference>
<dbReference type="InterPro" id="IPR003439">
    <property type="entry name" value="ABC_transporter-like_ATP-bd"/>
</dbReference>
<gene>
    <name evidence="12" type="ORF">FYJ57_10685</name>
</gene>
<dbReference type="FunFam" id="3.40.50.300:FF:000287">
    <property type="entry name" value="Multidrug ABC transporter ATP-binding protein"/>
    <property type="match status" value="1"/>
</dbReference>
<keyword evidence="6 12" id="KW-0067">ATP-binding</keyword>
<feature type="domain" description="ABC transmembrane type-1" evidence="11">
    <location>
        <begin position="36"/>
        <end position="330"/>
    </location>
</feature>
<dbReference type="GO" id="GO:0005524">
    <property type="term" value="F:ATP binding"/>
    <property type="evidence" value="ECO:0007669"/>
    <property type="project" value="UniProtKB-KW"/>
</dbReference>
<evidence type="ECO:0000256" key="4">
    <source>
        <dbReference type="ARBA" id="ARBA00022692"/>
    </source>
</evidence>
<keyword evidence="5" id="KW-0547">Nucleotide-binding</keyword>
<name>A0A7X2P473_9FIRM</name>
<dbReference type="InterPro" id="IPR039421">
    <property type="entry name" value="Type_1_exporter"/>
</dbReference>
<evidence type="ECO:0000313" key="13">
    <source>
        <dbReference type="Proteomes" id="UP000440513"/>
    </source>
</evidence>
<dbReference type="CDD" id="cd03254">
    <property type="entry name" value="ABCC_Glucan_exporter_like"/>
    <property type="match status" value="1"/>
</dbReference>
<comment type="caution">
    <text evidence="12">The sequence shown here is derived from an EMBL/GenBank/DDBJ whole genome shotgun (WGS) entry which is preliminary data.</text>
</comment>
<dbReference type="PANTHER" id="PTHR43394">
    <property type="entry name" value="ATP-DEPENDENT PERMEASE MDL1, MITOCHONDRIAL"/>
    <property type="match status" value="1"/>
</dbReference>
<evidence type="ECO:0000256" key="1">
    <source>
        <dbReference type="ARBA" id="ARBA00004651"/>
    </source>
</evidence>
<keyword evidence="3" id="KW-1003">Cell membrane</keyword>
<dbReference type="EMBL" id="VUMS01000019">
    <property type="protein sequence ID" value="MST67171.1"/>
    <property type="molecule type" value="Genomic_DNA"/>
</dbReference>
<feature type="transmembrane region" description="Helical" evidence="9">
    <location>
        <begin position="166"/>
        <end position="183"/>
    </location>
</feature>
<dbReference type="GO" id="GO:0016887">
    <property type="term" value="F:ATP hydrolysis activity"/>
    <property type="evidence" value="ECO:0007669"/>
    <property type="project" value="InterPro"/>
</dbReference>
<keyword evidence="4 9" id="KW-0812">Transmembrane</keyword>
<accession>A0A7X2P473</accession>
<evidence type="ECO:0000313" key="12">
    <source>
        <dbReference type="EMBL" id="MST67171.1"/>
    </source>
</evidence>
<evidence type="ECO:0000256" key="3">
    <source>
        <dbReference type="ARBA" id="ARBA00022475"/>
    </source>
</evidence>
<evidence type="ECO:0000256" key="9">
    <source>
        <dbReference type="SAM" id="Phobius"/>
    </source>
</evidence>
<dbReference type="Proteomes" id="UP000440513">
    <property type="component" value="Unassembled WGS sequence"/>
</dbReference>
<dbReference type="InterPro" id="IPR027417">
    <property type="entry name" value="P-loop_NTPase"/>
</dbReference>
<dbReference type="PROSITE" id="PS00211">
    <property type="entry name" value="ABC_TRANSPORTER_1"/>
    <property type="match status" value="1"/>
</dbReference>
<feature type="transmembrane region" description="Helical" evidence="9">
    <location>
        <begin position="83"/>
        <end position="109"/>
    </location>
</feature>
<dbReference type="RefSeq" id="WP_154432618.1">
    <property type="nucleotide sequence ID" value="NZ_VUMS01000019.1"/>
</dbReference>
<dbReference type="Gene3D" id="1.20.1560.10">
    <property type="entry name" value="ABC transporter type 1, transmembrane domain"/>
    <property type="match status" value="1"/>
</dbReference>
<dbReference type="InterPro" id="IPR017871">
    <property type="entry name" value="ABC_transporter-like_CS"/>
</dbReference>
<evidence type="ECO:0000256" key="2">
    <source>
        <dbReference type="ARBA" id="ARBA00022448"/>
    </source>
</evidence>
<keyword evidence="2" id="KW-0813">Transport</keyword>
<dbReference type="Pfam" id="PF00005">
    <property type="entry name" value="ABC_tran"/>
    <property type="match status" value="1"/>
</dbReference>
<evidence type="ECO:0000256" key="8">
    <source>
        <dbReference type="ARBA" id="ARBA00023136"/>
    </source>
</evidence>
<dbReference type="GO" id="GO:0015421">
    <property type="term" value="F:ABC-type oligopeptide transporter activity"/>
    <property type="evidence" value="ECO:0007669"/>
    <property type="project" value="TreeGrafter"/>
</dbReference>
<feature type="domain" description="ABC transporter" evidence="10">
    <location>
        <begin position="364"/>
        <end position="597"/>
    </location>
</feature>
<dbReference type="InterPro" id="IPR036640">
    <property type="entry name" value="ABC1_TM_sf"/>
</dbReference>
<dbReference type="PROSITE" id="PS50929">
    <property type="entry name" value="ABC_TM1F"/>
    <property type="match status" value="1"/>
</dbReference>
<sequence>MSVKKNEKKIQKNNKRIGYCLRCLAGFLKPYKAGLILGILMIVVANATFALNPIVEGQMTTQLYKDGEAILSGEPGAHVHFDVILGVMGTLVIIYIIKTVSQLITAVFLTKVLQQTMYDIRNALQQKIHRLPVRYFDDHAFGDVLSVVTNDVDTLGNALQQTMQRVIGAVLTFIFVISMMFYINGVLACMALVIIPLTVIVTKFFVTRTQKLFDTQQNTLGELNGTITEMYSGFNEIILYNKQEIAVDKFHDVNGRMRKTSFRAQFASSLISPCISLITYLAIGCVAVTGCIFVIDGVMPLGNLQAFIRYIWQINDPLSQISQLSAQVQSAFAAMGRIFTLLDEEEEEQVGRVAVRPEDIRGRVTFEHVSFGYDDHLLMKDVSFEAKPGQTVALVGATGAGKTTLMNLLLRFYDVKGGAIKIDGIDIRDMNREELRQLFSLVLQDTWLFKGSIYDNIHYGKLNARKDEVIHASKMANVHHFIKTLTGSYDFEINEESSNISQGEKQLLTIARAILKDPRIIILDEATSSVDTRIEKMLQEAMNTIMSNRTSFVIAHRLSTVRNADMILVIDDGDIVEQGTHEELLAKKGVYEKLYHSGMETENGTENRPLSLEKDEQITYTCV</sequence>
<proteinExistence type="predicted"/>
<dbReference type="GO" id="GO:0005886">
    <property type="term" value="C:plasma membrane"/>
    <property type="evidence" value="ECO:0007669"/>
    <property type="project" value="UniProtKB-SubCell"/>
</dbReference>
<dbReference type="SUPFAM" id="SSF52540">
    <property type="entry name" value="P-loop containing nucleoside triphosphate hydrolases"/>
    <property type="match status" value="1"/>
</dbReference>
<evidence type="ECO:0000256" key="5">
    <source>
        <dbReference type="ARBA" id="ARBA00022741"/>
    </source>
</evidence>
<keyword evidence="7 9" id="KW-1133">Transmembrane helix</keyword>
<protein>
    <submittedName>
        <fullName evidence="12">ABC transporter ATP-binding protein</fullName>
    </submittedName>
</protein>
<evidence type="ECO:0000259" key="11">
    <source>
        <dbReference type="PROSITE" id="PS50929"/>
    </source>
</evidence>
<dbReference type="PANTHER" id="PTHR43394:SF1">
    <property type="entry name" value="ATP-BINDING CASSETTE SUB-FAMILY B MEMBER 10, MITOCHONDRIAL"/>
    <property type="match status" value="1"/>
</dbReference>
<dbReference type="InterPro" id="IPR011527">
    <property type="entry name" value="ABC1_TM_dom"/>
</dbReference>
<dbReference type="AlphaFoldDB" id="A0A7X2P473"/>
<evidence type="ECO:0000256" key="7">
    <source>
        <dbReference type="ARBA" id="ARBA00022989"/>
    </source>
</evidence>
<dbReference type="SUPFAM" id="SSF90123">
    <property type="entry name" value="ABC transporter transmembrane region"/>
    <property type="match status" value="1"/>
</dbReference>
<comment type="subcellular location">
    <subcellularLocation>
        <location evidence="1">Cell membrane</location>
        <topology evidence="1">Multi-pass membrane protein</topology>
    </subcellularLocation>
</comment>
<feature type="transmembrane region" description="Helical" evidence="9">
    <location>
        <begin position="35"/>
        <end position="55"/>
    </location>
</feature>
<dbReference type="SMART" id="SM00382">
    <property type="entry name" value="AAA"/>
    <property type="match status" value="1"/>
</dbReference>
<dbReference type="InterPro" id="IPR003593">
    <property type="entry name" value="AAA+_ATPase"/>
</dbReference>
<dbReference type="Gene3D" id="3.40.50.300">
    <property type="entry name" value="P-loop containing nucleotide triphosphate hydrolases"/>
    <property type="match status" value="1"/>
</dbReference>
<feature type="transmembrane region" description="Helical" evidence="9">
    <location>
        <begin position="189"/>
        <end position="206"/>
    </location>
</feature>
<keyword evidence="8 9" id="KW-0472">Membrane</keyword>
<feature type="transmembrane region" description="Helical" evidence="9">
    <location>
        <begin position="266"/>
        <end position="295"/>
    </location>
</feature>
<evidence type="ECO:0000259" key="10">
    <source>
        <dbReference type="PROSITE" id="PS50893"/>
    </source>
</evidence>
<dbReference type="PROSITE" id="PS50893">
    <property type="entry name" value="ABC_TRANSPORTER_2"/>
    <property type="match status" value="1"/>
</dbReference>
<evidence type="ECO:0000256" key="6">
    <source>
        <dbReference type="ARBA" id="ARBA00022840"/>
    </source>
</evidence>
<organism evidence="12 13">
    <name type="scientific">Oliverpabstia intestinalis</name>
    <dbReference type="NCBI Taxonomy" id="2606633"/>
    <lineage>
        <taxon>Bacteria</taxon>
        <taxon>Bacillati</taxon>
        <taxon>Bacillota</taxon>
        <taxon>Clostridia</taxon>
        <taxon>Lachnospirales</taxon>
        <taxon>Lachnospiraceae</taxon>
        <taxon>Oliverpabstia</taxon>
    </lineage>
</organism>